<dbReference type="SMART" id="SM00768">
    <property type="entry name" value="X8"/>
    <property type="match status" value="1"/>
</dbReference>
<evidence type="ECO:0000313" key="3">
    <source>
        <dbReference type="EMBL" id="MCL7025311.1"/>
    </source>
</evidence>
<comment type="caution">
    <text evidence="3">The sequence shown here is derived from an EMBL/GenBank/DDBJ whole genome shotgun (WGS) entry which is preliminary data.</text>
</comment>
<dbReference type="Proteomes" id="UP001177140">
    <property type="component" value="Unassembled WGS sequence"/>
</dbReference>
<dbReference type="AlphaFoldDB" id="A0AA41UZJ5"/>
<name>A0AA41UZJ5_PAPNU</name>
<keyword evidence="4" id="KW-1185">Reference proteome</keyword>
<dbReference type="PANTHER" id="PTHR31044">
    <property type="entry name" value="BETA-1,3 GLUCANASE"/>
    <property type="match status" value="1"/>
</dbReference>
<dbReference type="InterPro" id="IPR044788">
    <property type="entry name" value="X8_dom_prot"/>
</dbReference>
<keyword evidence="1" id="KW-0732">Signal</keyword>
<feature type="domain" description="X8" evidence="2">
    <location>
        <begin position="15"/>
        <end position="90"/>
    </location>
</feature>
<sequence length="123" mass="13440">MYFAGSKVVIANETTYCVAKDGADEKILLAALDWVCGQPKTCYEPNTPAAHASYAFNEYYQHYGMLPGTCDFKGNARITTANPGHGACIFHYFSYSEVSPAASSLQFRCCGAVILFSFILLLL</sequence>
<dbReference type="GO" id="GO:0009506">
    <property type="term" value="C:plasmodesma"/>
    <property type="evidence" value="ECO:0007669"/>
    <property type="project" value="UniProtKB-ARBA"/>
</dbReference>
<dbReference type="Pfam" id="PF07983">
    <property type="entry name" value="X8"/>
    <property type="match status" value="1"/>
</dbReference>
<dbReference type="InterPro" id="IPR012946">
    <property type="entry name" value="X8"/>
</dbReference>
<evidence type="ECO:0000259" key="2">
    <source>
        <dbReference type="SMART" id="SM00768"/>
    </source>
</evidence>
<evidence type="ECO:0000313" key="4">
    <source>
        <dbReference type="Proteomes" id="UP001177140"/>
    </source>
</evidence>
<dbReference type="Gene3D" id="1.20.58.1040">
    <property type="match status" value="1"/>
</dbReference>
<protein>
    <recommendedName>
        <fullName evidence="2">X8 domain-containing protein</fullName>
    </recommendedName>
</protein>
<accession>A0AA41UZJ5</accession>
<organism evidence="3 4">
    <name type="scientific">Papaver nudicaule</name>
    <name type="common">Iceland poppy</name>
    <dbReference type="NCBI Taxonomy" id="74823"/>
    <lineage>
        <taxon>Eukaryota</taxon>
        <taxon>Viridiplantae</taxon>
        <taxon>Streptophyta</taxon>
        <taxon>Embryophyta</taxon>
        <taxon>Tracheophyta</taxon>
        <taxon>Spermatophyta</taxon>
        <taxon>Magnoliopsida</taxon>
        <taxon>Ranunculales</taxon>
        <taxon>Papaveraceae</taxon>
        <taxon>Papaveroideae</taxon>
        <taxon>Papaver</taxon>
    </lineage>
</organism>
<dbReference type="PANTHER" id="PTHR31044:SF52">
    <property type="entry name" value="OS01G0631500 PROTEIN"/>
    <property type="match status" value="1"/>
</dbReference>
<reference evidence="3" key="1">
    <citation type="submission" date="2022-03" db="EMBL/GenBank/DDBJ databases">
        <title>A functionally conserved STORR gene fusion in Papaver species that diverged 16.8 million years ago.</title>
        <authorList>
            <person name="Catania T."/>
        </authorList>
    </citation>
    <scope>NUCLEOTIDE SEQUENCE</scope>
    <source>
        <strain evidence="3">S-191538</strain>
    </source>
</reference>
<proteinExistence type="predicted"/>
<evidence type="ECO:0000256" key="1">
    <source>
        <dbReference type="ARBA" id="ARBA00022729"/>
    </source>
</evidence>
<gene>
    <name evidence="3" type="ORF">MKW94_029270</name>
</gene>
<dbReference type="EMBL" id="JAJJMA010043999">
    <property type="protein sequence ID" value="MCL7025311.1"/>
    <property type="molecule type" value="Genomic_DNA"/>
</dbReference>